<sequence>MATDKIRVSTYIQQTLKEEAEKVADRQGRSLSNYIEQLIKQDVARAKQEGEIQ</sequence>
<reference evidence="1 2" key="1">
    <citation type="journal article" date="2022" name="J. Am. Chem. Soc.">
        <title>Biosynthesis of Guanitoxin Enables Global Environmental Detection in Freshwater Cyanobacteria.</title>
        <authorList>
            <person name="Lima S.T."/>
            <person name="Fallon T.R."/>
            <person name="Cordoza J.L."/>
            <person name="Chekan J.R."/>
            <person name="Delbaje E."/>
            <person name="Hopiavuori A.R."/>
            <person name="Alvarenga D.O."/>
            <person name="Wood S.M."/>
            <person name="Luhavaya H."/>
            <person name="Baumgartner J.T."/>
            <person name="Dorr F.A."/>
            <person name="Etchegaray A."/>
            <person name="Pinto E."/>
            <person name="McKinnie S.M.K."/>
            <person name="Fiore M.F."/>
            <person name="Moore B.S."/>
        </authorList>
    </citation>
    <scope>NUCLEOTIDE SEQUENCE [LARGE SCALE GENOMIC DNA]</scope>
    <source>
        <strain evidence="1 2">ITEP-024</strain>
    </source>
</reference>
<accession>A0ABX8X4Q4</accession>
<gene>
    <name evidence="1" type="ORF">K2F26_10120</name>
</gene>
<dbReference type="RefSeq" id="WP_220611352.1">
    <property type="nucleotide sequence ID" value="NZ_CP080598.1"/>
</dbReference>
<dbReference type="SUPFAM" id="SSF47598">
    <property type="entry name" value="Ribbon-helix-helix"/>
    <property type="match status" value="1"/>
</dbReference>
<name>A0ABX8X4Q4_9CYAN</name>
<organism evidence="1 2">
    <name type="scientific">Sphaerospermopsis torques-reginae ITEP-024</name>
    <dbReference type="NCBI Taxonomy" id="984208"/>
    <lineage>
        <taxon>Bacteria</taxon>
        <taxon>Bacillati</taxon>
        <taxon>Cyanobacteriota</taxon>
        <taxon>Cyanophyceae</taxon>
        <taxon>Nostocales</taxon>
        <taxon>Aphanizomenonaceae</taxon>
        <taxon>Sphaerospermopsis</taxon>
        <taxon>Sphaerospermopsis torques-reginae</taxon>
    </lineage>
</organism>
<dbReference type="InterPro" id="IPR010985">
    <property type="entry name" value="Ribbon_hlx_hlx"/>
</dbReference>
<dbReference type="EMBL" id="CP080598">
    <property type="protein sequence ID" value="QYX33621.1"/>
    <property type="molecule type" value="Genomic_DNA"/>
</dbReference>
<keyword evidence="2" id="KW-1185">Reference proteome</keyword>
<dbReference type="Proteomes" id="UP000826540">
    <property type="component" value="Chromosome"/>
</dbReference>
<protein>
    <recommendedName>
        <fullName evidence="3">CopG-like ribbon-helix-helix domain-containing protein</fullName>
    </recommendedName>
</protein>
<proteinExistence type="predicted"/>
<evidence type="ECO:0008006" key="3">
    <source>
        <dbReference type="Google" id="ProtNLM"/>
    </source>
</evidence>
<evidence type="ECO:0000313" key="1">
    <source>
        <dbReference type="EMBL" id="QYX33621.1"/>
    </source>
</evidence>
<evidence type="ECO:0000313" key="2">
    <source>
        <dbReference type="Proteomes" id="UP000826540"/>
    </source>
</evidence>